<reference evidence="5" key="1">
    <citation type="submission" date="2016-10" db="EMBL/GenBank/DDBJ databases">
        <authorList>
            <person name="Varghese N."/>
            <person name="Submissions S."/>
        </authorList>
    </citation>
    <scope>NUCLEOTIDE SEQUENCE [LARGE SCALE GENOMIC DNA]</scope>
    <source>
        <strain evidence="5">Ah-143</strain>
    </source>
</reference>
<keyword evidence="5" id="KW-1185">Reference proteome</keyword>
<dbReference type="InterPro" id="IPR037455">
    <property type="entry name" value="LucA/IucC-like"/>
</dbReference>
<dbReference type="Pfam" id="PF04183">
    <property type="entry name" value="IucA_IucC"/>
    <property type="match status" value="1"/>
</dbReference>
<feature type="domain" description="Aerobactin siderophore biosynthesis IucA/IucC N-terminal" evidence="2">
    <location>
        <begin position="144"/>
        <end position="355"/>
    </location>
</feature>
<feature type="domain" description="Aerobactin siderophore biosynthesis IucA/IucC-like C-terminal" evidence="3">
    <location>
        <begin position="380"/>
        <end position="537"/>
    </location>
</feature>
<dbReference type="RefSeq" id="WP_090122291.1">
    <property type="nucleotide sequence ID" value="NZ_CP045300.1"/>
</dbReference>
<gene>
    <name evidence="4" type="ORF">SAMN05192562_103392</name>
</gene>
<evidence type="ECO:0000313" key="4">
    <source>
        <dbReference type="EMBL" id="SFT96427.1"/>
    </source>
</evidence>
<accession>A0A1I7CAK6</accession>
<dbReference type="EMBL" id="FPAU01000003">
    <property type="protein sequence ID" value="SFT96427.1"/>
    <property type="molecule type" value="Genomic_DNA"/>
</dbReference>
<dbReference type="PANTHER" id="PTHR34384">
    <property type="entry name" value="L-2,3-DIAMINOPROPANOATE--CITRATE LIGASE"/>
    <property type="match status" value="1"/>
</dbReference>
<protein>
    <submittedName>
        <fullName evidence="4">Siderophore synthetase component</fullName>
    </submittedName>
</protein>
<dbReference type="Pfam" id="PF06276">
    <property type="entry name" value="FhuF"/>
    <property type="match status" value="1"/>
</dbReference>
<evidence type="ECO:0000259" key="2">
    <source>
        <dbReference type="Pfam" id="PF04183"/>
    </source>
</evidence>
<evidence type="ECO:0000259" key="3">
    <source>
        <dbReference type="Pfam" id="PF06276"/>
    </source>
</evidence>
<proteinExistence type="inferred from homology"/>
<dbReference type="Proteomes" id="UP000199187">
    <property type="component" value="Unassembled WGS sequence"/>
</dbReference>
<dbReference type="PANTHER" id="PTHR34384:SF5">
    <property type="entry name" value="L-2,3-DIAMINOPROPANOATE--CITRATE LIGASE"/>
    <property type="match status" value="1"/>
</dbReference>
<name>A0A1I7CAK6_9ENTR</name>
<dbReference type="Gene3D" id="1.10.510.40">
    <property type="match status" value="1"/>
</dbReference>
<dbReference type="AlphaFoldDB" id="A0A1I7CAK6"/>
<dbReference type="GO" id="GO:0016881">
    <property type="term" value="F:acid-amino acid ligase activity"/>
    <property type="evidence" value="ECO:0007669"/>
    <property type="project" value="UniProtKB-ARBA"/>
</dbReference>
<organism evidence="4 5">
    <name type="scientific">Kosakonia arachidis</name>
    <dbReference type="NCBI Taxonomy" id="551989"/>
    <lineage>
        <taxon>Bacteria</taxon>
        <taxon>Pseudomonadati</taxon>
        <taxon>Pseudomonadota</taxon>
        <taxon>Gammaproteobacteria</taxon>
        <taxon>Enterobacterales</taxon>
        <taxon>Enterobacteriaceae</taxon>
        <taxon>Kosakonia</taxon>
    </lineage>
</organism>
<dbReference type="InterPro" id="IPR022770">
    <property type="entry name" value="IucA/IucC-like_C"/>
</dbReference>
<evidence type="ECO:0000256" key="1">
    <source>
        <dbReference type="ARBA" id="ARBA00007832"/>
    </source>
</evidence>
<dbReference type="GO" id="GO:0019290">
    <property type="term" value="P:siderophore biosynthetic process"/>
    <property type="evidence" value="ECO:0007669"/>
    <property type="project" value="InterPro"/>
</dbReference>
<sequence>MNQHDYITLRIINACLRENVSGLISQGQITQDLQHQWLTWQSASQTLRLKVEACDYMQPWRAVSPEWQIKSAQEWHPQSGYANWLAALMPDQHQETQERFATYKEEADSAVAQGELCAIAFAQQHASLLRSPNEMNWGERLRHADQLASFLDHPYYPTARAKFGFSEADLRQYAPEFCQPFRLRWLALPHQQLTLTAPEARPDWWPLPSQVGLDAQQFARHELIPVHPLTLNRLQDVPEGAVIAPDAWLDVYPTLSVRTVQLADYPDHHLKVPLSMRTLGQKNIRLIKPSTLYDGQWFAEVLTTLGEQDTLLRGKYRHVDERFCGHVAENKQLAFLLRRYATPRIGETLLPVAALGSKLPDGRYYLSSLLAQPGMPDVADWWRDYCQLMADVHLTLWLRYGIALESNQQNAVLSFTPNEALTLVMKDNDAARILPERFKRACPQLAERLKTLRDPRICVSDEAALAQMFITITLQLCMAAVLENLAAGALLDREAGYQTLRHALEQSLAHLESEGVDTAFARQQLFTSATQPVKYLLLSGSLLSKQASGAADINKYYGQSGPNFLLREKR</sequence>
<evidence type="ECO:0000313" key="5">
    <source>
        <dbReference type="Proteomes" id="UP000199187"/>
    </source>
</evidence>
<comment type="similarity">
    <text evidence="1">Belongs to the IucA/IucC family.</text>
</comment>
<dbReference type="OrthoDB" id="495728at2"/>
<dbReference type="InterPro" id="IPR007310">
    <property type="entry name" value="Aerobactin_biosyn_IucA/IucC_N"/>
</dbReference>